<evidence type="ECO:0000256" key="2">
    <source>
        <dbReference type="SAM" id="Phobius"/>
    </source>
</evidence>
<dbReference type="InterPro" id="IPR052205">
    <property type="entry name" value="FliO/MopB"/>
</dbReference>
<organism evidence="3 4">
    <name type="scientific">Aquibium pacificus</name>
    <dbReference type="NCBI Taxonomy" id="3153579"/>
    <lineage>
        <taxon>Bacteria</taxon>
        <taxon>Pseudomonadati</taxon>
        <taxon>Pseudomonadota</taxon>
        <taxon>Alphaproteobacteria</taxon>
        <taxon>Hyphomicrobiales</taxon>
        <taxon>Phyllobacteriaceae</taxon>
        <taxon>Aquibium</taxon>
    </lineage>
</organism>
<feature type="compositionally biased region" description="Pro residues" evidence="1">
    <location>
        <begin position="206"/>
        <end position="221"/>
    </location>
</feature>
<feature type="compositionally biased region" description="Low complexity" evidence="1">
    <location>
        <begin position="194"/>
        <end position="205"/>
    </location>
</feature>
<evidence type="ECO:0000256" key="1">
    <source>
        <dbReference type="SAM" id="MobiDB-lite"/>
    </source>
</evidence>
<feature type="transmembrane region" description="Helical" evidence="2">
    <location>
        <begin position="16"/>
        <end position="34"/>
    </location>
</feature>
<keyword evidence="4" id="KW-1185">Reference proteome</keyword>
<evidence type="ECO:0008006" key="5">
    <source>
        <dbReference type="Google" id="ProtNLM"/>
    </source>
</evidence>
<keyword evidence="2" id="KW-0472">Membrane</keyword>
<feature type="region of interest" description="Disordered" evidence="1">
    <location>
        <begin position="103"/>
        <end position="319"/>
    </location>
</feature>
<feature type="compositionally biased region" description="Basic and acidic residues" evidence="1">
    <location>
        <begin position="301"/>
        <end position="319"/>
    </location>
</feature>
<evidence type="ECO:0000313" key="4">
    <source>
        <dbReference type="Proteomes" id="UP001556692"/>
    </source>
</evidence>
<dbReference type="PANTHER" id="PTHR38766:SF1">
    <property type="entry name" value="FLAGELLAR PROTEIN FLIO"/>
    <property type="match status" value="1"/>
</dbReference>
<comment type="caution">
    <text evidence="3">The sequence shown here is derived from an EMBL/GenBank/DDBJ whole genome shotgun (WGS) entry which is preliminary data.</text>
</comment>
<accession>A0ABV3SS55</accession>
<dbReference type="PANTHER" id="PTHR38766">
    <property type="entry name" value="FLAGELLAR PROTEIN FLIO"/>
    <property type="match status" value="1"/>
</dbReference>
<sequence>MTGLLEGVVDPQYEAAVSWIIIGAAALLLIYIAYRIVRMLTSGTFIAGGRNRRTRLAVMDAAAVDDKRRLVLVRRDDVEHLILIGGPTDVVVEQDIRMIAKSTRTLPGEQAEPADLAPEAVPAPRVPVTAPVRAAHRESRPSERPVPSRPAAERVAPPLSRPSTPQQATPQTAAPQPPAAQQQPVARREPAAPAPSASPVSAPRQDAPPRPAAPVQPPAVRPEPAKSGYFSSFQNRVAQPNPPMTRTPPVPGAAPAPSVRPATAVTPTPSPASGNLDDALLQELEDSLELTDRGGGSASDRGLEDEMSKLLGELSRDRK</sequence>
<feature type="compositionally biased region" description="Low complexity" evidence="1">
    <location>
        <begin position="255"/>
        <end position="273"/>
    </location>
</feature>
<evidence type="ECO:0000313" key="3">
    <source>
        <dbReference type="EMBL" id="MEX0409135.1"/>
    </source>
</evidence>
<feature type="compositionally biased region" description="Low complexity" evidence="1">
    <location>
        <begin position="117"/>
        <end position="133"/>
    </location>
</feature>
<dbReference type="Proteomes" id="UP001556692">
    <property type="component" value="Unassembled WGS sequence"/>
</dbReference>
<gene>
    <name evidence="3" type="ORF">ABGN05_26175</name>
</gene>
<feature type="compositionally biased region" description="Polar residues" evidence="1">
    <location>
        <begin position="229"/>
        <end position="238"/>
    </location>
</feature>
<feature type="compositionally biased region" description="Low complexity" evidence="1">
    <location>
        <begin position="161"/>
        <end position="185"/>
    </location>
</feature>
<dbReference type="RefSeq" id="WP_367956993.1">
    <property type="nucleotide sequence ID" value="NZ_JBDPGJ010000008.1"/>
</dbReference>
<name>A0ABV3SS55_9HYPH</name>
<proteinExistence type="predicted"/>
<reference evidence="3 4" key="1">
    <citation type="submission" date="2024-05" db="EMBL/GenBank/DDBJ databases">
        <authorList>
            <person name="Jiang F."/>
        </authorList>
    </citation>
    <scope>NUCLEOTIDE SEQUENCE [LARGE SCALE GENOMIC DNA]</scope>
    <source>
        <strain evidence="3 4">LZ166</strain>
    </source>
</reference>
<keyword evidence="2" id="KW-1133">Transmembrane helix</keyword>
<keyword evidence="2" id="KW-0812">Transmembrane</keyword>
<feature type="compositionally biased region" description="Pro residues" evidence="1">
    <location>
        <begin position="240"/>
        <end position="254"/>
    </location>
</feature>
<dbReference type="EMBL" id="JBDPGJ010000008">
    <property type="protein sequence ID" value="MEX0409135.1"/>
    <property type="molecule type" value="Genomic_DNA"/>
</dbReference>
<protein>
    <recommendedName>
        <fullName evidence="5">Flagellar biosynthesis protein FliO</fullName>
    </recommendedName>
</protein>